<dbReference type="GO" id="GO:0016020">
    <property type="term" value="C:membrane"/>
    <property type="evidence" value="ECO:0007669"/>
    <property type="project" value="UniProtKB-SubCell"/>
</dbReference>
<evidence type="ECO:0000256" key="2">
    <source>
        <dbReference type="ARBA" id="ARBA00023224"/>
    </source>
</evidence>
<feature type="domain" description="Methyl-accepting transducer" evidence="6">
    <location>
        <begin position="433"/>
        <end position="669"/>
    </location>
</feature>
<keyword evidence="5" id="KW-0812">Transmembrane</keyword>
<accession>A0A0H3AH53</accession>
<dbReference type="AlphaFoldDB" id="A0A0H3AH53"/>
<keyword evidence="2 4" id="KW-0807">Transducer</keyword>
<reference evidence="8 9" key="1">
    <citation type="submission" date="2007-03" db="EMBL/GenBank/DDBJ databases">
        <authorList>
            <person name="Heidelberg J."/>
        </authorList>
    </citation>
    <scope>NUCLEOTIDE SEQUENCE [LARGE SCALE GENOMIC DNA]</scope>
    <source>
        <strain evidence="9">ATCC 39541 / Classical Ogawa 395 / O395</strain>
    </source>
</reference>
<feature type="transmembrane region" description="Helical" evidence="5">
    <location>
        <begin position="355"/>
        <end position="377"/>
    </location>
</feature>
<evidence type="ECO:0000259" key="6">
    <source>
        <dbReference type="PROSITE" id="PS50111"/>
    </source>
</evidence>
<dbReference type="Gene3D" id="3.30.450.20">
    <property type="entry name" value="PAS domain"/>
    <property type="match status" value="1"/>
</dbReference>
<dbReference type="PROSITE" id="PS50111">
    <property type="entry name" value="CHEMOTAXIS_TRANSDUC_2"/>
    <property type="match status" value="1"/>
</dbReference>
<dbReference type="PANTHER" id="PTHR32089">
    <property type="entry name" value="METHYL-ACCEPTING CHEMOTAXIS PROTEIN MCPB"/>
    <property type="match status" value="1"/>
</dbReference>
<dbReference type="FunFam" id="1.10.287.950:FF:000001">
    <property type="entry name" value="Methyl-accepting chemotaxis sensory transducer"/>
    <property type="match status" value="1"/>
</dbReference>
<dbReference type="Gene3D" id="1.10.287.950">
    <property type="entry name" value="Methyl-accepting chemotaxis protein"/>
    <property type="match status" value="1"/>
</dbReference>
<dbReference type="InterPro" id="IPR004089">
    <property type="entry name" value="MCPsignal_dom"/>
</dbReference>
<dbReference type="Pfam" id="PF00015">
    <property type="entry name" value="MCPsignal"/>
    <property type="match status" value="1"/>
</dbReference>
<dbReference type="KEGG" id="vcr:VC395_1974"/>
<dbReference type="GO" id="GO:0007165">
    <property type="term" value="P:signal transduction"/>
    <property type="evidence" value="ECO:0007669"/>
    <property type="project" value="UniProtKB-KW"/>
</dbReference>
<dbReference type="CDD" id="cd12913">
    <property type="entry name" value="PDC1_MCP_like"/>
    <property type="match status" value="1"/>
</dbReference>
<dbReference type="PATRIC" id="fig|345073.21.peg.1906"/>
<evidence type="ECO:0000256" key="3">
    <source>
        <dbReference type="ARBA" id="ARBA00029447"/>
    </source>
</evidence>
<dbReference type="eggNOG" id="COG0840">
    <property type="taxonomic scope" value="Bacteria"/>
</dbReference>
<proteinExistence type="inferred from homology"/>
<dbReference type="GO" id="GO:0006935">
    <property type="term" value="P:chemotaxis"/>
    <property type="evidence" value="ECO:0007669"/>
    <property type="project" value="UniProtKB-ARBA"/>
</dbReference>
<sequence>MRQISVQWKITLLAGLCLVFTSLALIGFSIYNARASQQTAKLQSSESVIDKSQQLLQTGALLNATEISEYLSEAIYRAEMLAANALFLKNNSEENFGESEVLRTSLDEMVRKSVLGFDTIEGAYLVFRPNMLDSEDSNYVNADYVGSNDIGQFAAYWTKAANGQNVISRVLTQAQLTEESNKERFVCPIEQASPCITSPRMVEFETGRYLATSLSVPILIDGVAIGFYGIDLTLAPLIGITQKSDNNLFDGQGKVSIVSENNALVASDAAFLTLGETFQSENLSRSTVSSLLQAGQVNTQWSEDGQWLVVFAPIKVANQNWGIIFEMPRQSVMQDAEQLDILLTEQLERGIRSELMVGTLMVVVGLLVVALMAMRLVRPIRAVAERLQDISSGEGDLTQRLQVNSADEIGQLAQGFNLFMDKLQPIIRRVVDNTGQVVSTTEQVKSTVESTRRSSEAQFKEVDSVATAAEEMTQTSAHVVENAQRAVNAASDAQRAAQTGDEVIRHSQMQMNQLVDRMNLAVPVVEELARNNTGIIEILSVIEGISEQTNLLALNAAIEAARAGEQGRGFAVVADEVRSLASRTQASVGEIRSVINKVELGTQDVVKAIQGSNETAQATAEQVADAVTQLNRVFSAIHAINEMSHQIVQAAQDQQTVSAQVTQSVVNIRDLSAQILSETEASEKVGEQIARLSFEQQTLVGQFKVN</sequence>
<keyword evidence="5" id="KW-0472">Membrane</keyword>
<dbReference type="Proteomes" id="UP000000249">
    <property type="component" value="Chromosome 1"/>
</dbReference>
<dbReference type="CDD" id="cd11386">
    <property type="entry name" value="MCP_signal"/>
    <property type="match status" value="1"/>
</dbReference>
<dbReference type="EMBL" id="CP000627">
    <property type="protein sequence ID" value="ABQ19595.1"/>
    <property type="molecule type" value="Genomic_DNA"/>
</dbReference>
<dbReference type="SMART" id="SM00283">
    <property type="entry name" value="MA"/>
    <property type="match status" value="1"/>
</dbReference>
<comment type="similarity">
    <text evidence="3">Belongs to the methyl-accepting chemotaxis (MCP) protein family.</text>
</comment>
<evidence type="ECO:0000259" key="7">
    <source>
        <dbReference type="PROSITE" id="PS50885"/>
    </source>
</evidence>
<dbReference type="FunFam" id="3.30.450.20:FF:000300">
    <property type="entry name" value="Methyl-accepting chemotaxis protein"/>
    <property type="match status" value="1"/>
</dbReference>
<dbReference type="PROSITE" id="PS50885">
    <property type="entry name" value="HAMP"/>
    <property type="match status" value="1"/>
</dbReference>
<evidence type="ECO:0000256" key="5">
    <source>
        <dbReference type="SAM" id="Phobius"/>
    </source>
</evidence>
<comment type="subcellular location">
    <subcellularLocation>
        <location evidence="1">Membrane</location>
    </subcellularLocation>
</comment>
<dbReference type="PANTHER" id="PTHR32089:SF55">
    <property type="entry name" value="METHYL ACCEPTING SENSORY TRANSDUCER WITH CACHE_2 SMALL MOLECULE BINDING DOMAIN"/>
    <property type="match status" value="1"/>
</dbReference>
<dbReference type="OrthoDB" id="2489132at2"/>
<protein>
    <submittedName>
        <fullName evidence="8">Methyl-accepting chemotaxis protein</fullName>
    </submittedName>
</protein>
<gene>
    <name evidence="8" type="ordered locus">VC0395_A1450</name>
</gene>
<dbReference type="InterPro" id="IPR003660">
    <property type="entry name" value="HAMP_dom"/>
</dbReference>
<dbReference type="KEGG" id="vco:VC0395_A1450"/>
<evidence type="ECO:0000313" key="8">
    <source>
        <dbReference type="EMBL" id="ABQ19595.1"/>
    </source>
</evidence>
<evidence type="ECO:0000256" key="4">
    <source>
        <dbReference type="PROSITE-ProRule" id="PRU00284"/>
    </source>
</evidence>
<evidence type="ECO:0000313" key="9">
    <source>
        <dbReference type="Proteomes" id="UP000000249"/>
    </source>
</evidence>
<name>A0A0H3AH53_VIBC3</name>
<keyword evidence="5" id="KW-1133">Transmembrane helix</keyword>
<organism evidence="8 9">
    <name type="scientific">Vibrio cholerae serotype O1 (strain ATCC 39541 / Classical Ogawa 395 / O395)</name>
    <dbReference type="NCBI Taxonomy" id="345073"/>
    <lineage>
        <taxon>Bacteria</taxon>
        <taxon>Pseudomonadati</taxon>
        <taxon>Pseudomonadota</taxon>
        <taxon>Gammaproteobacteria</taxon>
        <taxon>Vibrionales</taxon>
        <taxon>Vibrionaceae</taxon>
        <taxon>Vibrio</taxon>
    </lineage>
</organism>
<dbReference type="SMART" id="SM00304">
    <property type="entry name" value="HAMP"/>
    <property type="match status" value="1"/>
</dbReference>
<feature type="domain" description="HAMP" evidence="7">
    <location>
        <begin position="374"/>
        <end position="428"/>
    </location>
</feature>
<dbReference type="SUPFAM" id="SSF58104">
    <property type="entry name" value="Methyl-accepting chemotaxis protein (MCP) signaling domain"/>
    <property type="match status" value="1"/>
</dbReference>
<dbReference type="CDD" id="cd06225">
    <property type="entry name" value="HAMP"/>
    <property type="match status" value="1"/>
</dbReference>
<dbReference type="Pfam" id="PF00672">
    <property type="entry name" value="HAMP"/>
    <property type="match status" value="1"/>
</dbReference>
<evidence type="ECO:0000256" key="1">
    <source>
        <dbReference type="ARBA" id="ARBA00004370"/>
    </source>
</evidence>
<dbReference type="RefSeq" id="WP_001249010.1">
    <property type="nucleotide sequence ID" value="NC_009457.1"/>
</dbReference>